<reference evidence="9" key="1">
    <citation type="journal article" date="2019" name="Int. J. Syst. Evol. Microbiol.">
        <title>The Global Catalogue of Microorganisms (GCM) 10K type strain sequencing project: providing services to taxonomists for standard genome sequencing and annotation.</title>
        <authorList>
            <consortium name="The Broad Institute Genomics Platform"/>
            <consortium name="The Broad Institute Genome Sequencing Center for Infectious Disease"/>
            <person name="Wu L."/>
            <person name="Ma J."/>
        </authorList>
    </citation>
    <scope>NUCLEOTIDE SEQUENCE [LARGE SCALE GENOMIC DNA]</scope>
    <source>
        <strain evidence="9">NBRC 113072</strain>
    </source>
</reference>
<evidence type="ECO:0000256" key="2">
    <source>
        <dbReference type="ARBA" id="ARBA00012918"/>
    </source>
</evidence>
<keyword evidence="3" id="KW-0378">Hydrolase</keyword>
<gene>
    <name evidence="8" type="primary">pdxT</name>
    <name evidence="8" type="ORF">GCM10025883_17050</name>
</gene>
<dbReference type="PANTHER" id="PTHR31559:SF0">
    <property type="entry name" value="PYRIDOXAL 5'-PHOSPHATE SYNTHASE SUBUNIT SNO1-RELATED"/>
    <property type="match status" value="1"/>
</dbReference>
<keyword evidence="4" id="KW-0663">Pyridoxal phosphate</keyword>
<comment type="catalytic activity">
    <reaction evidence="7">
        <text>L-glutamine + H2O = L-glutamate + NH4(+)</text>
        <dbReference type="Rhea" id="RHEA:15889"/>
        <dbReference type="ChEBI" id="CHEBI:15377"/>
        <dbReference type="ChEBI" id="CHEBI:28938"/>
        <dbReference type="ChEBI" id="CHEBI:29985"/>
        <dbReference type="ChEBI" id="CHEBI:58359"/>
        <dbReference type="EC" id="3.5.1.2"/>
    </reaction>
</comment>
<dbReference type="Gene3D" id="3.40.50.880">
    <property type="match status" value="1"/>
</dbReference>
<dbReference type="PIRSF" id="PIRSF005639">
    <property type="entry name" value="Glut_amidoT_SNO"/>
    <property type="match status" value="1"/>
</dbReference>
<evidence type="ECO:0000256" key="1">
    <source>
        <dbReference type="ARBA" id="ARBA00008345"/>
    </source>
</evidence>
<evidence type="ECO:0000256" key="4">
    <source>
        <dbReference type="ARBA" id="ARBA00022898"/>
    </source>
</evidence>
<evidence type="ECO:0000256" key="3">
    <source>
        <dbReference type="ARBA" id="ARBA00022801"/>
    </source>
</evidence>
<dbReference type="EC" id="3.5.1.2" evidence="2"/>
<organism evidence="8 9">
    <name type="scientific">Mobilicoccus caccae</name>
    <dbReference type="NCBI Taxonomy" id="1859295"/>
    <lineage>
        <taxon>Bacteria</taxon>
        <taxon>Bacillati</taxon>
        <taxon>Actinomycetota</taxon>
        <taxon>Actinomycetes</taxon>
        <taxon>Micrococcales</taxon>
        <taxon>Dermatophilaceae</taxon>
        <taxon>Mobilicoccus</taxon>
    </lineage>
</organism>
<dbReference type="CDD" id="cd01749">
    <property type="entry name" value="GATase1_PB"/>
    <property type="match status" value="1"/>
</dbReference>
<name>A0ABQ6IQP3_9MICO</name>
<evidence type="ECO:0000313" key="9">
    <source>
        <dbReference type="Proteomes" id="UP001157126"/>
    </source>
</evidence>
<dbReference type="SUPFAM" id="SSF52317">
    <property type="entry name" value="Class I glutamine amidotransferase-like"/>
    <property type="match status" value="1"/>
</dbReference>
<keyword evidence="9" id="KW-1185">Reference proteome</keyword>
<dbReference type="EMBL" id="BSUO01000001">
    <property type="protein sequence ID" value="GMA39660.1"/>
    <property type="molecule type" value="Genomic_DNA"/>
</dbReference>
<dbReference type="InterPro" id="IPR021196">
    <property type="entry name" value="PdxT/SNO_CS"/>
</dbReference>
<keyword evidence="6" id="KW-0456">Lyase</keyword>
<comment type="caution">
    <text evidence="8">The sequence shown here is derived from an EMBL/GenBank/DDBJ whole genome shotgun (WGS) entry which is preliminary data.</text>
</comment>
<dbReference type="PROSITE" id="PS51130">
    <property type="entry name" value="PDXT_SNO_2"/>
    <property type="match status" value="1"/>
</dbReference>
<sequence>MLVRRPAELDALDGIVLPGGESTTIDKLMRAFGLFEPLADRIAAGLPVFGSCAGMILLADRLVEAHRGQRTLGGIDMLVRRNAFGRQVDSFEADLEVADARFTSPVHAVFIRAPWVEEIGAGVEVLASVDFGGGSRPVAVRQGRALATSFHPEVTGDLRFHEMFARMTR</sequence>
<keyword evidence="5" id="KW-0315">Glutamine amidotransferase</keyword>
<accession>A0ABQ6IQP3</accession>
<dbReference type="PANTHER" id="PTHR31559">
    <property type="entry name" value="PYRIDOXAL 5'-PHOSPHATE SYNTHASE SUBUNIT SNO"/>
    <property type="match status" value="1"/>
</dbReference>
<dbReference type="InterPro" id="IPR002161">
    <property type="entry name" value="PdxT/SNO"/>
</dbReference>
<protein>
    <recommendedName>
        <fullName evidence="2">glutaminase</fullName>
        <ecNumber evidence="2">3.5.1.2</ecNumber>
    </recommendedName>
</protein>
<dbReference type="PROSITE" id="PS51273">
    <property type="entry name" value="GATASE_TYPE_1"/>
    <property type="match status" value="1"/>
</dbReference>
<comment type="similarity">
    <text evidence="1">Belongs to the glutaminase PdxT/SNO family.</text>
</comment>
<evidence type="ECO:0000256" key="5">
    <source>
        <dbReference type="ARBA" id="ARBA00022962"/>
    </source>
</evidence>
<evidence type="ECO:0000313" key="8">
    <source>
        <dbReference type="EMBL" id="GMA39660.1"/>
    </source>
</evidence>
<evidence type="ECO:0000256" key="6">
    <source>
        <dbReference type="ARBA" id="ARBA00023239"/>
    </source>
</evidence>
<proteinExistence type="inferred from homology"/>
<dbReference type="InterPro" id="IPR029062">
    <property type="entry name" value="Class_I_gatase-like"/>
</dbReference>
<dbReference type="NCBIfam" id="TIGR03800">
    <property type="entry name" value="PLP_synth_Pdx2"/>
    <property type="match status" value="1"/>
</dbReference>
<evidence type="ECO:0000256" key="7">
    <source>
        <dbReference type="ARBA" id="ARBA00049534"/>
    </source>
</evidence>
<dbReference type="Proteomes" id="UP001157126">
    <property type="component" value="Unassembled WGS sequence"/>
</dbReference>
<dbReference type="PROSITE" id="PS01236">
    <property type="entry name" value="PDXT_SNO_1"/>
    <property type="match status" value="1"/>
</dbReference>
<dbReference type="Pfam" id="PF01174">
    <property type="entry name" value="SNO"/>
    <property type="match status" value="1"/>
</dbReference>